<dbReference type="Pfam" id="PF07940">
    <property type="entry name" value="Hepar_II_III_C"/>
    <property type="match status" value="1"/>
</dbReference>
<keyword evidence="4" id="KW-0456">Lyase</keyword>
<dbReference type="AlphaFoldDB" id="A0A1M4W1M0"/>
<dbReference type="OrthoDB" id="9772435at2"/>
<reference evidence="8 9" key="1">
    <citation type="submission" date="2016-11" db="EMBL/GenBank/DDBJ databases">
        <authorList>
            <person name="Jaros S."/>
            <person name="Januszkiewicz K."/>
            <person name="Wedrychowicz H."/>
        </authorList>
    </citation>
    <scope>NUCLEOTIDE SEQUENCE [LARGE SCALE GENOMIC DNA]</scope>
    <source>
        <strain evidence="8 9">DSM 26910</strain>
    </source>
</reference>
<evidence type="ECO:0000313" key="9">
    <source>
        <dbReference type="Proteomes" id="UP000184164"/>
    </source>
</evidence>
<dbReference type="InterPro" id="IPR012480">
    <property type="entry name" value="Hepar_II_III_C"/>
</dbReference>
<evidence type="ECO:0000313" key="8">
    <source>
        <dbReference type="EMBL" id="SHE75119.1"/>
    </source>
</evidence>
<proteinExistence type="predicted"/>
<evidence type="ECO:0000256" key="4">
    <source>
        <dbReference type="ARBA" id="ARBA00023239"/>
    </source>
</evidence>
<comment type="subcellular location">
    <subcellularLocation>
        <location evidence="1">Periplasm</location>
    </subcellularLocation>
</comment>
<dbReference type="GO" id="GO:0016829">
    <property type="term" value="F:lyase activity"/>
    <property type="evidence" value="ECO:0007669"/>
    <property type="project" value="UniProtKB-KW"/>
</dbReference>
<feature type="domain" description="Heparin-sulfate lyase N-terminal" evidence="7">
    <location>
        <begin position="45"/>
        <end position="354"/>
    </location>
</feature>
<evidence type="ECO:0000256" key="1">
    <source>
        <dbReference type="ARBA" id="ARBA00004418"/>
    </source>
</evidence>
<organism evidence="8 9">
    <name type="scientific">Mariniphaga anaerophila</name>
    <dbReference type="NCBI Taxonomy" id="1484053"/>
    <lineage>
        <taxon>Bacteria</taxon>
        <taxon>Pseudomonadati</taxon>
        <taxon>Bacteroidota</taxon>
        <taxon>Bacteroidia</taxon>
        <taxon>Marinilabiliales</taxon>
        <taxon>Prolixibacteraceae</taxon>
        <taxon>Mariniphaga</taxon>
    </lineage>
</organism>
<dbReference type="PANTHER" id="PTHR39210">
    <property type="entry name" value="HEPARIN-SULFATE LYASE"/>
    <property type="match status" value="1"/>
</dbReference>
<dbReference type="InterPro" id="IPR031680">
    <property type="entry name" value="Hepar_II_III_N"/>
</dbReference>
<dbReference type="STRING" id="1484053.SAMN05444274_102285"/>
<dbReference type="Gene3D" id="1.50.10.100">
    <property type="entry name" value="Chondroitin AC/alginate lyase"/>
    <property type="match status" value="1"/>
</dbReference>
<evidence type="ECO:0000256" key="2">
    <source>
        <dbReference type="ARBA" id="ARBA00022729"/>
    </source>
</evidence>
<keyword evidence="3" id="KW-0574">Periplasm</keyword>
<dbReference type="RefSeq" id="WP_083570609.1">
    <property type="nucleotide sequence ID" value="NZ_FQUM01000002.1"/>
</dbReference>
<feature type="chain" id="PRO_5013132788" evidence="5">
    <location>
        <begin position="20"/>
        <end position="667"/>
    </location>
</feature>
<dbReference type="Pfam" id="PF16889">
    <property type="entry name" value="Hepar_II_III_N"/>
    <property type="match status" value="1"/>
</dbReference>
<name>A0A1M4W1M0_9BACT</name>
<keyword evidence="2 5" id="KW-0732">Signal</keyword>
<dbReference type="PANTHER" id="PTHR39210:SF1">
    <property type="entry name" value="HEPARIN-SULFATE LYASE"/>
    <property type="match status" value="1"/>
</dbReference>
<evidence type="ECO:0000259" key="6">
    <source>
        <dbReference type="Pfam" id="PF07940"/>
    </source>
</evidence>
<evidence type="ECO:0000256" key="5">
    <source>
        <dbReference type="SAM" id="SignalP"/>
    </source>
</evidence>
<dbReference type="Proteomes" id="UP000184164">
    <property type="component" value="Unassembled WGS sequence"/>
</dbReference>
<gene>
    <name evidence="8" type="ORF">SAMN05444274_102285</name>
</gene>
<evidence type="ECO:0000256" key="3">
    <source>
        <dbReference type="ARBA" id="ARBA00022764"/>
    </source>
</evidence>
<accession>A0A1M4W1M0</accession>
<sequence>MKFVVLSLSFLLFCGAVFAQNWQQIKTVDDVCKAYPEAMEKMLGQFNVEYPGMENVKKARDSGNLTKACTQLLNYYRHCGNAGHLRNVLPDESNRTDAEADTILKNVFVIQNVRGEVPFLEDGHRDWYYKGPNNDREWAWLSNRHSQISYVLSTYLKTGNPKYAAYIDLFLRDFIIKSMPYPEKKSSTSVWRGLEVSFRGKVWSQIFYGLMDSKYLLPATRLLMLSSLPDHAHYNRNFHGENNWLTMEISALATVATNFPEYKDAPEWLDYSVGTMVESMKGQIYPDGVQTELTLHYHIVALANFELFKNICENANRTLPDYYLETLEKMQNYLAYTMRPNGTGILNNDGDLDDNRQRILDAAKSYVRPDWEFIASNGKNGETPANRPSFFSPWAGHLISRSGFDADAHWSFFDIGPWGSGHQHNDKLHISVAAYGRDLLVDAGRFAYTGEVAEKFRNYVRGSAGHNVLLIDGKGQGPGPRLAEQPVPEKHWRVTDAYDYAWSSFGEFAGVEGVCEHTRRLFYARGDLWVVVDQIKTDRPRKIDALWHWHPDCDVQINGSKVVTKNETGNLQIVPVGSQKWKLNLVKGQEEPEIQGWYSREYNKYEPNVASVYSTKIEGDDEFVWVLFPSKNVADDVKAEIVSKTDDEIRLRVFNSKNDEWFVTIPL</sequence>
<dbReference type="SUPFAM" id="SSF48230">
    <property type="entry name" value="Chondroitin AC/alginate lyase"/>
    <property type="match status" value="1"/>
</dbReference>
<dbReference type="EMBL" id="FQUM01000002">
    <property type="protein sequence ID" value="SHE75119.1"/>
    <property type="molecule type" value="Genomic_DNA"/>
</dbReference>
<dbReference type="Gene3D" id="2.70.98.70">
    <property type="match status" value="1"/>
</dbReference>
<feature type="domain" description="Heparinase II/III-like C-terminal" evidence="6">
    <location>
        <begin position="406"/>
        <end position="625"/>
    </location>
</feature>
<dbReference type="GO" id="GO:0042597">
    <property type="term" value="C:periplasmic space"/>
    <property type="evidence" value="ECO:0007669"/>
    <property type="project" value="UniProtKB-SubCell"/>
</dbReference>
<keyword evidence="9" id="KW-1185">Reference proteome</keyword>
<feature type="signal peptide" evidence="5">
    <location>
        <begin position="1"/>
        <end position="19"/>
    </location>
</feature>
<evidence type="ECO:0000259" key="7">
    <source>
        <dbReference type="Pfam" id="PF16889"/>
    </source>
</evidence>
<dbReference type="InterPro" id="IPR008929">
    <property type="entry name" value="Chondroitin_lyas"/>
</dbReference>
<protein>
    <submittedName>
        <fullName evidence="8">Heparinase II/III-like protein</fullName>
    </submittedName>
</protein>